<dbReference type="InterPro" id="IPR002872">
    <property type="entry name" value="Proline_DH_dom"/>
</dbReference>
<evidence type="ECO:0000256" key="1">
    <source>
        <dbReference type="ARBA" id="ARBA00023002"/>
    </source>
</evidence>
<evidence type="ECO:0000313" key="4">
    <source>
        <dbReference type="Proteomes" id="UP000176581"/>
    </source>
</evidence>
<sequence length="303" mass="35266">MDFWRPIDIIGCYILGRRFIGAQSVDGVLEVGGQLKRQGFKVTYNLLGEHVKGETTVKAALETTFTLINRMDHNNCGNVSCKPTLYGLAISKKLFHESMDAIIQLAYKKGIEIEFDAENYEYIPDTFQVFSGFAFDPCLKNTVRQAVQAHLKKIEWLMDEYKLWDKNLRIVKGSGVYKEDELLISQNEFLVIERYLEILRRNLRSGRVPFVATVRDRRLAEEVIKVTENGRLPIEFQMLHGPLGKTLQRELLSKGYPVRHYVPFTDWWCRDAGKAYGLRRIPMIRKILWEEVKRILFARVDEN</sequence>
<organism evidence="3 4">
    <name type="scientific">Candidatus Yanofskybacteria bacterium RIFCSPHIGHO2_02_FULL_43_22</name>
    <dbReference type="NCBI Taxonomy" id="1802681"/>
    <lineage>
        <taxon>Bacteria</taxon>
        <taxon>Candidatus Yanofskyibacteriota</taxon>
    </lineage>
</organism>
<dbReference type="SUPFAM" id="SSF51730">
    <property type="entry name" value="FAD-linked oxidoreductase"/>
    <property type="match status" value="1"/>
</dbReference>
<dbReference type="EMBL" id="MGJV01000038">
    <property type="protein sequence ID" value="OGN13646.1"/>
    <property type="molecule type" value="Genomic_DNA"/>
</dbReference>
<comment type="caution">
    <text evidence="3">The sequence shown here is derived from an EMBL/GenBank/DDBJ whole genome shotgun (WGS) entry which is preliminary data.</text>
</comment>
<proteinExistence type="predicted"/>
<protein>
    <recommendedName>
        <fullName evidence="2">Proline dehydrogenase domain-containing protein</fullName>
    </recommendedName>
</protein>
<dbReference type="Proteomes" id="UP000176581">
    <property type="component" value="Unassembled WGS sequence"/>
</dbReference>
<keyword evidence="1" id="KW-0560">Oxidoreductase</keyword>
<dbReference type="AlphaFoldDB" id="A0A1F8FME0"/>
<feature type="domain" description="Proline dehydrogenase" evidence="2">
    <location>
        <begin position="33"/>
        <end position="266"/>
    </location>
</feature>
<dbReference type="GO" id="GO:0006562">
    <property type="term" value="P:L-proline catabolic process"/>
    <property type="evidence" value="ECO:0007669"/>
    <property type="project" value="UniProtKB-ARBA"/>
</dbReference>
<evidence type="ECO:0000259" key="2">
    <source>
        <dbReference type="Pfam" id="PF01619"/>
    </source>
</evidence>
<gene>
    <name evidence="3" type="ORF">A3J47_03055</name>
</gene>
<accession>A0A1F8FME0</accession>
<dbReference type="GO" id="GO:0004657">
    <property type="term" value="F:proline dehydrogenase activity"/>
    <property type="evidence" value="ECO:0007669"/>
    <property type="project" value="UniProtKB-ARBA"/>
</dbReference>
<dbReference type="Pfam" id="PF01619">
    <property type="entry name" value="Pro_dh"/>
    <property type="match status" value="1"/>
</dbReference>
<dbReference type="Gene3D" id="3.20.20.220">
    <property type="match status" value="1"/>
</dbReference>
<reference evidence="3 4" key="1">
    <citation type="journal article" date="2016" name="Nat. Commun.">
        <title>Thousands of microbial genomes shed light on interconnected biogeochemical processes in an aquifer system.</title>
        <authorList>
            <person name="Anantharaman K."/>
            <person name="Brown C.T."/>
            <person name="Hug L.A."/>
            <person name="Sharon I."/>
            <person name="Castelle C.J."/>
            <person name="Probst A.J."/>
            <person name="Thomas B.C."/>
            <person name="Singh A."/>
            <person name="Wilkins M.J."/>
            <person name="Karaoz U."/>
            <person name="Brodie E.L."/>
            <person name="Williams K.H."/>
            <person name="Hubbard S.S."/>
            <person name="Banfield J.F."/>
        </authorList>
    </citation>
    <scope>NUCLEOTIDE SEQUENCE [LARGE SCALE GENOMIC DNA]</scope>
</reference>
<dbReference type="InterPro" id="IPR029041">
    <property type="entry name" value="FAD-linked_oxidoreductase-like"/>
</dbReference>
<evidence type="ECO:0000313" key="3">
    <source>
        <dbReference type="EMBL" id="OGN13646.1"/>
    </source>
</evidence>
<name>A0A1F8FME0_9BACT</name>